<dbReference type="FunFam" id="3.40.50.720:FF:000167">
    <property type="entry name" value="Ketol-acid reductoisomerase, mitochondrial"/>
    <property type="match status" value="1"/>
</dbReference>
<feature type="binding site" evidence="14">
    <location>
        <position position="302"/>
    </location>
    <ligand>
        <name>Mg(2+)</name>
        <dbReference type="ChEBI" id="CHEBI:18420"/>
        <label>2</label>
    </ligand>
</feature>
<dbReference type="Gene3D" id="1.10.1040.10">
    <property type="entry name" value="N-(1-d-carboxylethyl)-l-norvaline Dehydrogenase, domain 2"/>
    <property type="match status" value="3"/>
</dbReference>
<dbReference type="PIRSF" id="PIRSF000119">
    <property type="entry name" value="Ilv5_fungal"/>
    <property type="match status" value="1"/>
</dbReference>
<evidence type="ECO:0000259" key="16">
    <source>
        <dbReference type="PROSITE" id="PS51851"/>
    </source>
</evidence>
<evidence type="ECO:0000256" key="6">
    <source>
        <dbReference type="ARBA" id="ARBA00022723"/>
    </source>
</evidence>
<evidence type="ECO:0000256" key="10">
    <source>
        <dbReference type="ARBA" id="ARBA00023002"/>
    </source>
</evidence>
<comment type="similarity">
    <text evidence="4 13 14">Belongs to the ketol-acid reductoisomerase family.</text>
</comment>
<feature type="binding site" evidence="14">
    <location>
        <position position="328"/>
    </location>
    <ligand>
        <name>substrate</name>
    </ligand>
</feature>
<feature type="domain" description="KARI N-terminal Rossmann" evidence="15">
    <location>
        <begin position="68"/>
        <end position="257"/>
    </location>
</feature>
<dbReference type="FunFam" id="1.10.1040.10:FF:000003">
    <property type="entry name" value="Ketol-acid reductoisomerase, mitochondrial"/>
    <property type="match status" value="1"/>
</dbReference>
<evidence type="ECO:0000256" key="12">
    <source>
        <dbReference type="ARBA" id="ARBA00023304"/>
    </source>
</evidence>
<dbReference type="GO" id="GO:0009099">
    <property type="term" value="P:L-valine biosynthetic process"/>
    <property type="evidence" value="ECO:0007669"/>
    <property type="project" value="UniProtKB-UniRule"/>
</dbReference>
<feature type="binding site" evidence="14">
    <location>
        <position position="266"/>
    </location>
    <ligand>
        <name>Mg(2+)</name>
        <dbReference type="ChEBI" id="CHEBI:18420"/>
        <label>1</label>
    </ligand>
</feature>
<keyword evidence="7 13" id="KW-0460">Magnesium</keyword>
<dbReference type="OrthoDB" id="10255643at2759"/>
<sequence>MASIARTASQSLRAASRRAARSLPTVAVKPAQAASYSLLARAAAAKAAQRAPVAGTRGVKTLDFAGTKEVVYERSDWPLAKLQDYFKNDTLALIGYGSQGHGQGLNARDNGLNVIVGVRKDGESWKQAVADGWVPGETLFPIEEAIKKGTIIMNLLSDAAQSQTWPTIAPLITPGKTLYFSHGFSVVFKEDTKVVPPKDVDVILVAPKGSGRTVRTLFKEGRGINSSIAVWQDVTGKAKEKAIALGVAVGSGYLYETTFEKEVYSDLYGERGVLMGAIQGLFLAQYQVLRKNGHSPSEAFNETVEEATQSLYPLIGQKGMDYMYNACSTTARRGALDWAPIFEKTNLPVFEKLYESVKNGTETRKSLEFNGRSTYRQDLAKELAEIDNQEIWRAGKVVRSLRPDYKPESE</sequence>
<keyword evidence="18" id="KW-1185">Reference proteome</keyword>
<dbReference type="InterPro" id="IPR036291">
    <property type="entry name" value="NAD(P)-bd_dom_sf"/>
</dbReference>
<comment type="pathway">
    <text evidence="3">Amino-acid biosynthesis; L-isoleucine biosynthesis; L-isoleucine from 2-oxobutanoate: step 2/4.</text>
</comment>
<dbReference type="InterPro" id="IPR000506">
    <property type="entry name" value="KARI_C"/>
</dbReference>
<dbReference type="InterPro" id="IPR013023">
    <property type="entry name" value="KARI"/>
</dbReference>
<comment type="caution">
    <text evidence="17">The sequence shown here is derived from an EMBL/GenBank/DDBJ whole genome shotgun (WGS) entry which is preliminary data.</text>
</comment>
<evidence type="ECO:0000256" key="8">
    <source>
        <dbReference type="ARBA" id="ARBA00022857"/>
    </source>
</evidence>
<dbReference type="PROSITE" id="PS51850">
    <property type="entry name" value="KARI_N"/>
    <property type="match status" value="1"/>
</dbReference>
<feature type="binding site" evidence="14">
    <location>
        <position position="306"/>
    </location>
    <ligand>
        <name>Mg(2+)</name>
        <dbReference type="ChEBI" id="CHEBI:18420"/>
        <label>2</label>
    </ligand>
</feature>
<dbReference type="Gene3D" id="3.40.50.720">
    <property type="entry name" value="NAD(P)-binding Rossmann-like Domain"/>
    <property type="match status" value="1"/>
</dbReference>
<comment type="catalytic activity">
    <reaction evidence="13">
        <text>(2R)-2,3-dihydroxy-3-methylbutanoate + NADP(+) = (2S)-2-acetolactate + NADPH + H(+)</text>
        <dbReference type="Rhea" id="RHEA:22068"/>
        <dbReference type="ChEBI" id="CHEBI:15378"/>
        <dbReference type="ChEBI" id="CHEBI:49072"/>
        <dbReference type="ChEBI" id="CHEBI:57783"/>
        <dbReference type="ChEBI" id="CHEBI:58349"/>
        <dbReference type="ChEBI" id="CHEBI:58476"/>
        <dbReference type="EC" id="1.1.1.86"/>
    </reaction>
</comment>
<dbReference type="Pfam" id="PF01450">
    <property type="entry name" value="KARI_C"/>
    <property type="match status" value="1"/>
</dbReference>
<reference evidence="17" key="1">
    <citation type="submission" date="2020-11" db="EMBL/GenBank/DDBJ databases">
        <authorList>
            <consortium name="DOE Joint Genome Institute"/>
            <person name="Ahrendt S."/>
            <person name="Riley R."/>
            <person name="Andreopoulos W."/>
            <person name="LaButti K."/>
            <person name="Pangilinan J."/>
            <person name="Ruiz-duenas F.J."/>
            <person name="Barrasa J.M."/>
            <person name="Sanchez-Garcia M."/>
            <person name="Camarero S."/>
            <person name="Miyauchi S."/>
            <person name="Serrano A."/>
            <person name="Linde D."/>
            <person name="Babiker R."/>
            <person name="Drula E."/>
            <person name="Ayuso-Fernandez I."/>
            <person name="Pacheco R."/>
            <person name="Padilla G."/>
            <person name="Ferreira P."/>
            <person name="Barriuso J."/>
            <person name="Kellner H."/>
            <person name="Castanera R."/>
            <person name="Alfaro M."/>
            <person name="Ramirez L."/>
            <person name="Pisabarro A.G."/>
            <person name="Kuo A."/>
            <person name="Tritt A."/>
            <person name="Lipzen A."/>
            <person name="He G."/>
            <person name="Yan M."/>
            <person name="Ng V."/>
            <person name="Cullen D."/>
            <person name="Martin F."/>
            <person name="Rosso M.-N."/>
            <person name="Henrissat B."/>
            <person name="Hibbett D."/>
            <person name="Martinez A.T."/>
            <person name="Grigoriev I.V."/>
        </authorList>
    </citation>
    <scope>NUCLEOTIDE SEQUENCE</scope>
    <source>
        <strain evidence="17">AH 44721</strain>
    </source>
</reference>
<name>A0A9P5NX30_GYMJU</name>
<dbReference type="Proteomes" id="UP000724874">
    <property type="component" value="Unassembled WGS sequence"/>
</dbReference>
<dbReference type="GO" id="GO:0009097">
    <property type="term" value="P:isoleucine biosynthetic process"/>
    <property type="evidence" value="ECO:0007669"/>
    <property type="project" value="UniProtKB-UniRule"/>
</dbReference>
<evidence type="ECO:0000256" key="11">
    <source>
        <dbReference type="ARBA" id="ARBA00023128"/>
    </source>
</evidence>
<keyword evidence="6 13" id="KW-0479">Metal-binding</keyword>
<dbReference type="EMBL" id="JADNYJ010000015">
    <property type="protein sequence ID" value="KAF8907362.1"/>
    <property type="molecule type" value="Genomic_DNA"/>
</dbReference>
<comment type="subcellular location">
    <subcellularLocation>
        <location evidence="1 13">Mitochondrion</location>
    </subcellularLocation>
</comment>
<keyword evidence="10 13" id="KW-0560">Oxidoreductase</keyword>
<evidence type="ECO:0000256" key="1">
    <source>
        <dbReference type="ARBA" id="ARBA00004173"/>
    </source>
</evidence>
<keyword evidence="5 13" id="KW-0028">Amino-acid biosynthesis</keyword>
<dbReference type="NCBIfam" id="TIGR00465">
    <property type="entry name" value="ilvC"/>
    <property type="match status" value="1"/>
</dbReference>
<feature type="binding site" evidence="14">
    <location>
        <position position="270"/>
    </location>
    <ligand>
        <name>Mg(2+)</name>
        <dbReference type="ChEBI" id="CHEBI:18420"/>
        <label>1</label>
    </ligand>
</feature>
<evidence type="ECO:0000256" key="7">
    <source>
        <dbReference type="ARBA" id="ARBA00022842"/>
    </source>
</evidence>
<dbReference type="PANTHER" id="PTHR21371:SF1">
    <property type="entry name" value="KETOL-ACID REDUCTOISOMERASE, MITOCHONDRIAL"/>
    <property type="match status" value="1"/>
</dbReference>
<keyword evidence="8 13" id="KW-0521">NADP</keyword>
<evidence type="ECO:0000256" key="13">
    <source>
        <dbReference type="PIRNR" id="PIRNR000119"/>
    </source>
</evidence>
<evidence type="ECO:0000256" key="14">
    <source>
        <dbReference type="PROSITE-ProRule" id="PRU01198"/>
    </source>
</evidence>
<comment type="cofactor">
    <cofactor evidence="13">
        <name>Mg(2+)</name>
        <dbReference type="ChEBI" id="CHEBI:18420"/>
    </cofactor>
    <text evidence="13">Binds 2 magnesium ions per subunit.</text>
</comment>
<dbReference type="SUPFAM" id="SSF51735">
    <property type="entry name" value="NAD(P)-binding Rossmann-fold domains"/>
    <property type="match status" value="1"/>
</dbReference>
<dbReference type="InterPro" id="IPR013116">
    <property type="entry name" value="KARI_N"/>
</dbReference>
<evidence type="ECO:0000256" key="4">
    <source>
        <dbReference type="ARBA" id="ARBA00010318"/>
    </source>
</evidence>
<keyword evidence="9" id="KW-0809">Transit peptide</keyword>
<evidence type="ECO:0000256" key="3">
    <source>
        <dbReference type="ARBA" id="ARBA00004885"/>
    </source>
</evidence>
<dbReference type="InterPro" id="IPR013328">
    <property type="entry name" value="6PGD_dom2"/>
</dbReference>
<evidence type="ECO:0000259" key="15">
    <source>
        <dbReference type="PROSITE" id="PS51850"/>
    </source>
</evidence>
<proteinExistence type="inferred from homology"/>
<keyword evidence="11 13" id="KW-0496">Mitochondrion</keyword>
<dbReference type="InterPro" id="IPR008927">
    <property type="entry name" value="6-PGluconate_DH-like_C_sf"/>
</dbReference>
<dbReference type="InterPro" id="IPR016207">
    <property type="entry name" value="KetolA_reductoisomerase_fun"/>
</dbReference>
<dbReference type="PANTHER" id="PTHR21371">
    <property type="entry name" value="KETOL-ACID REDUCTOISOMERASE, MITOCHONDRIAL"/>
    <property type="match status" value="1"/>
</dbReference>
<protein>
    <recommendedName>
        <fullName evidence="13">Ketol-acid reductoisomerase, mitochondrial</fullName>
        <ecNumber evidence="13">1.1.1.86</ecNumber>
    </recommendedName>
    <alternativeName>
        <fullName evidence="13">Acetohydroxy-acid reductoisomerase</fullName>
    </alternativeName>
    <alternativeName>
        <fullName evidence="13">Alpha-keto-beta-hydroxylacyl reductoisomerase</fullName>
    </alternativeName>
</protein>
<evidence type="ECO:0000256" key="9">
    <source>
        <dbReference type="ARBA" id="ARBA00022946"/>
    </source>
</evidence>
<comment type="pathway">
    <text evidence="2">Amino-acid biosynthesis; L-valine biosynthesis; L-valine from pyruvate: step 2/4.</text>
</comment>
<dbReference type="AlphaFoldDB" id="A0A9P5NX30"/>
<dbReference type="FunFam" id="1.10.1040.10:FF:000005">
    <property type="entry name" value="Ketol-acid reductoisomerase, mitochondrial"/>
    <property type="match status" value="1"/>
</dbReference>
<organism evidence="17 18">
    <name type="scientific">Gymnopilus junonius</name>
    <name type="common">Spectacular rustgill mushroom</name>
    <name type="synonym">Gymnopilus spectabilis subsp. junonius</name>
    <dbReference type="NCBI Taxonomy" id="109634"/>
    <lineage>
        <taxon>Eukaryota</taxon>
        <taxon>Fungi</taxon>
        <taxon>Dikarya</taxon>
        <taxon>Basidiomycota</taxon>
        <taxon>Agaricomycotina</taxon>
        <taxon>Agaricomycetes</taxon>
        <taxon>Agaricomycetidae</taxon>
        <taxon>Agaricales</taxon>
        <taxon>Agaricineae</taxon>
        <taxon>Hymenogastraceae</taxon>
        <taxon>Gymnopilus</taxon>
    </lineage>
</organism>
<dbReference type="SUPFAM" id="SSF48179">
    <property type="entry name" value="6-phosphogluconate dehydrogenase C-terminal domain-like"/>
    <property type="match status" value="1"/>
</dbReference>
<gene>
    <name evidence="17" type="ORF">CPB84DRAFT_1769020</name>
</gene>
<dbReference type="EC" id="1.1.1.86" evidence="13"/>
<evidence type="ECO:0000256" key="2">
    <source>
        <dbReference type="ARBA" id="ARBA00004864"/>
    </source>
</evidence>
<dbReference type="PROSITE" id="PS51851">
    <property type="entry name" value="KARI_C"/>
    <property type="match status" value="1"/>
</dbReference>
<keyword evidence="12 13" id="KW-0100">Branched-chain amino acid biosynthesis</keyword>
<dbReference type="GO" id="GO:0046872">
    <property type="term" value="F:metal ion binding"/>
    <property type="evidence" value="ECO:0007669"/>
    <property type="project" value="UniProtKB-UniRule"/>
</dbReference>
<evidence type="ECO:0000313" key="18">
    <source>
        <dbReference type="Proteomes" id="UP000724874"/>
    </source>
</evidence>
<evidence type="ECO:0000313" key="17">
    <source>
        <dbReference type="EMBL" id="KAF8907362.1"/>
    </source>
</evidence>
<comment type="catalytic activity">
    <reaction evidence="13">
        <text>(2R,3R)-2,3-dihydroxy-3-methylpentanoate + NADP(+) = (S)-2-ethyl-2-hydroxy-3-oxobutanoate + NADPH + H(+)</text>
        <dbReference type="Rhea" id="RHEA:13493"/>
        <dbReference type="ChEBI" id="CHEBI:15378"/>
        <dbReference type="ChEBI" id="CHEBI:49256"/>
        <dbReference type="ChEBI" id="CHEBI:49258"/>
        <dbReference type="ChEBI" id="CHEBI:57783"/>
        <dbReference type="ChEBI" id="CHEBI:58349"/>
        <dbReference type="EC" id="1.1.1.86"/>
    </reaction>
</comment>
<accession>A0A9P5NX30</accession>
<dbReference type="GO" id="GO:0004455">
    <property type="term" value="F:ketol-acid reductoisomerase activity"/>
    <property type="evidence" value="ECO:0007669"/>
    <property type="project" value="UniProtKB-UniRule"/>
</dbReference>
<dbReference type="GO" id="GO:0005759">
    <property type="term" value="C:mitochondrial matrix"/>
    <property type="evidence" value="ECO:0007669"/>
    <property type="project" value="UniProtKB-ARBA"/>
</dbReference>
<feature type="binding site" evidence="14">
    <location>
        <position position="266"/>
    </location>
    <ligand>
        <name>Mg(2+)</name>
        <dbReference type="ChEBI" id="CHEBI:18420"/>
        <label>2</label>
    </ligand>
</feature>
<feature type="domain" description="KARI C-terminal knotted" evidence="16">
    <location>
        <begin position="258"/>
        <end position="405"/>
    </location>
</feature>
<dbReference type="Pfam" id="PF07991">
    <property type="entry name" value="KARI_N"/>
    <property type="match status" value="1"/>
</dbReference>
<evidence type="ECO:0000256" key="5">
    <source>
        <dbReference type="ARBA" id="ARBA00022605"/>
    </source>
</evidence>